<comment type="catalytic activity">
    <reaction evidence="9">
        <text>(S)-cystathionine ketimine + NADPH + 2 H(+) = (3R,5S)-2,3,5,6,7-pentahydro-1,4-thiazepine-3,5-dicarboxylate + NADP(+)</text>
        <dbReference type="Rhea" id="RHEA:68036"/>
        <dbReference type="ChEBI" id="CHEBI:15378"/>
        <dbReference type="ChEBI" id="CHEBI:57783"/>
        <dbReference type="ChEBI" id="CHEBI:58349"/>
        <dbReference type="ChEBI" id="CHEBI:176808"/>
        <dbReference type="ChEBI" id="CHEBI:176810"/>
    </reaction>
    <physiologicalReaction direction="left-to-right" evidence="9">
        <dbReference type="Rhea" id="RHEA:68037"/>
    </physiologicalReaction>
</comment>
<dbReference type="Pfam" id="PF02423">
    <property type="entry name" value="OCD_Mu_crystall"/>
    <property type="match status" value="1"/>
</dbReference>
<comment type="subunit">
    <text evidence="15">Homodimer. Binds the thyroid hormone triiodothyronine (T3); T3 binding inhibits enzymatic activity.</text>
</comment>
<dbReference type="AlphaFoldDB" id="A0A9N9QER2"/>
<sequence length="324" mass="35766">MIFISEAEIASLLTWEGTLKATEAALKAASNGTSAKTQRLYTQILNTPKWMITMPGYLEDSKYGGWACKTLTGNPQNVNGPTLNANIMLFDERSGALKTVLSGTEITNWRTAAASAVATKYLHSRVSNPEKVLSIFGCGEIGRAHAHCFYNSFEFIEIRLWNRTLQKAQKLASELNEKYNTTKFRVFENKEACARDADVIITATSPGKVPLIKYEWLKEGVHINATGVVGSSLSDKTFELDREIYKHSEVYVDNWPGANAELGELTGFGANMKAEVGEVILGKIAGPDGKQISVFQSLGMASEDCAMARLIYDLYMKKQQKNTH</sequence>
<evidence type="ECO:0000256" key="10">
    <source>
        <dbReference type="ARBA" id="ARBA00093248"/>
    </source>
</evidence>
<name>A0A9N9QER2_9CUCU</name>
<dbReference type="Gene3D" id="3.40.50.720">
    <property type="entry name" value="NAD(P)-binding Rossmann-like Domain"/>
    <property type="match status" value="1"/>
</dbReference>
<evidence type="ECO:0000256" key="4">
    <source>
        <dbReference type="ARBA" id="ARBA00033420"/>
    </source>
</evidence>
<dbReference type="EC" id="1.5.1.1" evidence="16"/>
<dbReference type="SUPFAM" id="SSF51735">
    <property type="entry name" value="NAD(P)-binding Rossmann-fold domains"/>
    <property type="match status" value="1"/>
</dbReference>
<evidence type="ECO:0000256" key="2">
    <source>
        <dbReference type="ARBA" id="ARBA00012883"/>
    </source>
</evidence>
<evidence type="ECO:0000256" key="5">
    <source>
        <dbReference type="ARBA" id="ARBA00093190"/>
    </source>
</evidence>
<dbReference type="PANTHER" id="PTHR13812:SF19">
    <property type="entry name" value="KETIMINE REDUCTASE MU-CRYSTALLIN"/>
    <property type="match status" value="1"/>
</dbReference>
<organism evidence="18 19">
    <name type="scientific">Ceutorhynchus assimilis</name>
    <name type="common">cabbage seed weevil</name>
    <dbReference type="NCBI Taxonomy" id="467358"/>
    <lineage>
        <taxon>Eukaryota</taxon>
        <taxon>Metazoa</taxon>
        <taxon>Ecdysozoa</taxon>
        <taxon>Arthropoda</taxon>
        <taxon>Hexapoda</taxon>
        <taxon>Insecta</taxon>
        <taxon>Pterygota</taxon>
        <taxon>Neoptera</taxon>
        <taxon>Endopterygota</taxon>
        <taxon>Coleoptera</taxon>
        <taxon>Polyphaga</taxon>
        <taxon>Cucujiformia</taxon>
        <taxon>Curculionidae</taxon>
        <taxon>Ceutorhynchinae</taxon>
        <taxon>Ceutorhynchus</taxon>
    </lineage>
</organism>
<comment type="catalytic activity">
    <reaction evidence="13">
        <text>L-proline + NAD(+) = 1-pyrroline-2-carboxylate + NADH + H(+)</text>
        <dbReference type="Rhea" id="RHEA:20321"/>
        <dbReference type="ChEBI" id="CHEBI:15378"/>
        <dbReference type="ChEBI" id="CHEBI:39785"/>
        <dbReference type="ChEBI" id="CHEBI:57540"/>
        <dbReference type="ChEBI" id="CHEBI:57945"/>
        <dbReference type="ChEBI" id="CHEBI:60039"/>
        <dbReference type="EC" id="1.5.1.1"/>
    </reaction>
    <physiologicalReaction direction="right-to-left" evidence="13">
        <dbReference type="Rhea" id="RHEA:20323"/>
    </physiologicalReaction>
</comment>
<comment type="catalytic activity">
    <reaction evidence="12">
        <text>(3R)-1,4-thiomorpholine-3-carboxylate + NADP(+) = 3,4-dehydrothiomorpholine-3-carboxylate + NADPH + 2 H(+)</text>
        <dbReference type="Rhea" id="RHEA:12500"/>
        <dbReference type="ChEBI" id="CHEBI:15378"/>
        <dbReference type="ChEBI" id="CHEBI:57783"/>
        <dbReference type="ChEBI" id="CHEBI:58349"/>
        <dbReference type="ChEBI" id="CHEBI:58517"/>
        <dbReference type="ChEBI" id="CHEBI:176873"/>
        <dbReference type="EC" id="1.5.1.25"/>
    </reaction>
    <physiologicalReaction direction="right-to-left" evidence="12">
        <dbReference type="Rhea" id="RHEA:12502"/>
    </physiologicalReaction>
</comment>
<proteinExistence type="inferred from homology"/>
<evidence type="ECO:0000256" key="13">
    <source>
        <dbReference type="ARBA" id="ARBA00093264"/>
    </source>
</evidence>
<keyword evidence="19" id="KW-1185">Reference proteome</keyword>
<accession>A0A9N9QER2</accession>
<dbReference type="GO" id="GO:0042562">
    <property type="term" value="F:hormone binding"/>
    <property type="evidence" value="ECO:0007669"/>
    <property type="project" value="TreeGrafter"/>
</dbReference>
<comment type="catalytic activity">
    <reaction evidence="10">
        <text>(R)-lanthionine ketimine + NADPH + 2 H(+) = (3R,5R)-1,4-thiomorpholine-3,5-dicarboxylate + NADP(+)</text>
        <dbReference type="Rhea" id="RHEA:68040"/>
        <dbReference type="ChEBI" id="CHEBI:15378"/>
        <dbReference type="ChEBI" id="CHEBI:57783"/>
        <dbReference type="ChEBI" id="CHEBI:58349"/>
        <dbReference type="ChEBI" id="CHEBI:176891"/>
        <dbReference type="ChEBI" id="CHEBI:176892"/>
    </reaction>
    <physiologicalReaction direction="left-to-right" evidence="10">
        <dbReference type="Rhea" id="RHEA:68041"/>
    </physiologicalReaction>
</comment>
<comment type="catalytic activity">
    <reaction evidence="5">
        <text>L-pipecolate + NAD(+) = Delta(1)-piperideine-2-carboxylate + NADH + H(+)</text>
        <dbReference type="Rhea" id="RHEA:30807"/>
        <dbReference type="ChEBI" id="CHEBI:15378"/>
        <dbReference type="ChEBI" id="CHEBI:57540"/>
        <dbReference type="ChEBI" id="CHEBI:57945"/>
        <dbReference type="ChEBI" id="CHEBI:61185"/>
        <dbReference type="ChEBI" id="CHEBI:77631"/>
        <dbReference type="EC" id="1.5.1.1"/>
    </reaction>
    <physiologicalReaction direction="right-to-left" evidence="5">
        <dbReference type="Rhea" id="RHEA:30809"/>
    </physiologicalReaction>
</comment>
<dbReference type="GO" id="GO:0047127">
    <property type="term" value="F:thiomorpholine-carboxylate dehydrogenase activity"/>
    <property type="evidence" value="ECO:0007669"/>
    <property type="project" value="UniProtKB-EC"/>
</dbReference>
<dbReference type="InterPro" id="IPR003462">
    <property type="entry name" value="ODC_Mu_crystall"/>
</dbReference>
<evidence type="ECO:0000256" key="15">
    <source>
        <dbReference type="ARBA" id="ARBA00093567"/>
    </source>
</evidence>
<dbReference type="Proteomes" id="UP001152799">
    <property type="component" value="Chromosome 4"/>
</dbReference>
<evidence type="ECO:0000256" key="11">
    <source>
        <dbReference type="ARBA" id="ARBA00093250"/>
    </source>
</evidence>
<evidence type="ECO:0000256" key="1">
    <source>
        <dbReference type="ARBA" id="ARBA00008903"/>
    </source>
</evidence>
<dbReference type="EC" id="1.5.1.25" evidence="2"/>
<evidence type="ECO:0000256" key="6">
    <source>
        <dbReference type="ARBA" id="ARBA00093197"/>
    </source>
</evidence>
<dbReference type="GO" id="GO:0050241">
    <property type="term" value="F:pyrroline-2-carboxylate reductase activity"/>
    <property type="evidence" value="ECO:0007669"/>
    <property type="project" value="UniProtKB-EC"/>
</dbReference>
<dbReference type="InterPro" id="IPR023401">
    <property type="entry name" value="ODC_N"/>
</dbReference>
<dbReference type="PANTHER" id="PTHR13812">
    <property type="entry name" value="KETIMINE REDUCTASE MU-CRYSTALLIN"/>
    <property type="match status" value="1"/>
</dbReference>
<comment type="catalytic activity">
    <reaction evidence="8">
        <text>(3R)-1,4-thiomorpholine-3-carboxylate + NAD(+) = 3,4-dehydrothiomorpholine-3-carboxylate + NADH + 2 H(+)</text>
        <dbReference type="Rhea" id="RHEA:12504"/>
        <dbReference type="ChEBI" id="CHEBI:15378"/>
        <dbReference type="ChEBI" id="CHEBI:57540"/>
        <dbReference type="ChEBI" id="CHEBI:57945"/>
        <dbReference type="ChEBI" id="CHEBI:58517"/>
        <dbReference type="ChEBI" id="CHEBI:176873"/>
        <dbReference type="EC" id="1.5.1.25"/>
    </reaction>
    <physiologicalReaction direction="right-to-left" evidence="8">
        <dbReference type="Rhea" id="RHEA:12506"/>
    </physiologicalReaction>
</comment>
<dbReference type="EMBL" id="OU892280">
    <property type="protein sequence ID" value="CAG9767327.1"/>
    <property type="molecule type" value="Genomic_DNA"/>
</dbReference>
<dbReference type="InterPro" id="IPR036291">
    <property type="entry name" value="NAD(P)-bd_dom_sf"/>
</dbReference>
<comment type="catalytic activity">
    <reaction evidence="14">
        <text>L-pipecolate + NADP(+) = Delta(1)-piperideine-2-carboxylate + NADPH + H(+)</text>
        <dbReference type="Rhea" id="RHEA:12524"/>
        <dbReference type="ChEBI" id="CHEBI:15378"/>
        <dbReference type="ChEBI" id="CHEBI:57783"/>
        <dbReference type="ChEBI" id="CHEBI:58349"/>
        <dbReference type="ChEBI" id="CHEBI:61185"/>
        <dbReference type="ChEBI" id="CHEBI:77631"/>
        <dbReference type="EC" id="1.5.1.1"/>
    </reaction>
    <physiologicalReaction direction="right-to-left" evidence="14">
        <dbReference type="Rhea" id="RHEA:12526"/>
    </physiologicalReaction>
</comment>
<evidence type="ECO:0000313" key="19">
    <source>
        <dbReference type="Proteomes" id="UP001152799"/>
    </source>
</evidence>
<evidence type="ECO:0000256" key="14">
    <source>
        <dbReference type="ARBA" id="ARBA00093273"/>
    </source>
</evidence>
<evidence type="ECO:0000256" key="8">
    <source>
        <dbReference type="ARBA" id="ARBA00093226"/>
    </source>
</evidence>
<protein>
    <recommendedName>
        <fullName evidence="3">Ketimine reductase mu-crystallin</fullName>
        <ecNumber evidence="16">1.5.1.1</ecNumber>
        <ecNumber evidence="2">1.5.1.25</ecNumber>
    </recommendedName>
    <alternativeName>
        <fullName evidence="17">1-piperideine-2-carboxylate/1-pyrroline-2-carboxylate reductase</fullName>
    </alternativeName>
    <alternativeName>
        <fullName evidence="4">NADP-regulated thyroid-hormone-binding protein</fullName>
    </alternativeName>
</protein>
<evidence type="ECO:0000313" key="18">
    <source>
        <dbReference type="EMBL" id="CAG9767327.1"/>
    </source>
</evidence>
<dbReference type="PIRSF" id="PIRSF001439">
    <property type="entry name" value="CryM"/>
    <property type="match status" value="1"/>
</dbReference>
<evidence type="ECO:0000256" key="9">
    <source>
        <dbReference type="ARBA" id="ARBA00093227"/>
    </source>
</evidence>
<comment type="catalytic activity">
    <reaction evidence="6">
        <text>Delta(2)-thiazoline-2-carboxylate + NADPH + 2 H(+) = L-thiazolidine-2-carboxylate + NADP(+)</text>
        <dbReference type="Rhea" id="RHEA:68072"/>
        <dbReference type="ChEBI" id="CHEBI:15378"/>
        <dbReference type="ChEBI" id="CHEBI:57783"/>
        <dbReference type="ChEBI" id="CHEBI:58349"/>
        <dbReference type="ChEBI" id="CHEBI:176895"/>
        <dbReference type="ChEBI" id="CHEBI:176896"/>
    </reaction>
    <physiologicalReaction direction="left-to-right" evidence="6">
        <dbReference type="Rhea" id="RHEA:68073"/>
    </physiologicalReaction>
</comment>
<dbReference type="OrthoDB" id="41492at2759"/>
<evidence type="ECO:0000256" key="12">
    <source>
        <dbReference type="ARBA" id="ARBA00093263"/>
    </source>
</evidence>
<dbReference type="GO" id="GO:0005737">
    <property type="term" value="C:cytoplasm"/>
    <property type="evidence" value="ECO:0007669"/>
    <property type="project" value="TreeGrafter"/>
</dbReference>
<comment type="catalytic activity">
    <reaction evidence="11">
        <text>(S)-cystathionine ketimine + NADH + 2 H(+) = (3R,5S)-2,3,5,6,7-pentahydro-1,4-thiazepine-3,5-dicarboxylate + NAD(+)</text>
        <dbReference type="Rhea" id="RHEA:68032"/>
        <dbReference type="ChEBI" id="CHEBI:15378"/>
        <dbReference type="ChEBI" id="CHEBI:57540"/>
        <dbReference type="ChEBI" id="CHEBI:57945"/>
        <dbReference type="ChEBI" id="CHEBI:176808"/>
        <dbReference type="ChEBI" id="CHEBI:176810"/>
    </reaction>
    <physiologicalReaction direction="left-to-right" evidence="11">
        <dbReference type="Rhea" id="RHEA:68033"/>
    </physiologicalReaction>
</comment>
<comment type="similarity">
    <text evidence="1">Belongs to the ornithine cyclodeaminase/mu-crystallin family.</text>
</comment>
<evidence type="ECO:0000256" key="7">
    <source>
        <dbReference type="ARBA" id="ARBA00093203"/>
    </source>
</evidence>
<evidence type="ECO:0000256" key="17">
    <source>
        <dbReference type="ARBA" id="ARBA00093650"/>
    </source>
</evidence>
<comment type="catalytic activity">
    <reaction evidence="7">
        <text>L-proline + NADP(+) = 1-pyrroline-2-carboxylate + NADPH + H(+)</text>
        <dbReference type="Rhea" id="RHEA:20317"/>
        <dbReference type="ChEBI" id="CHEBI:15378"/>
        <dbReference type="ChEBI" id="CHEBI:39785"/>
        <dbReference type="ChEBI" id="CHEBI:57783"/>
        <dbReference type="ChEBI" id="CHEBI:58349"/>
        <dbReference type="ChEBI" id="CHEBI:60039"/>
        <dbReference type="EC" id="1.5.1.1"/>
    </reaction>
    <physiologicalReaction direction="right-to-left" evidence="7">
        <dbReference type="Rhea" id="RHEA:20319"/>
    </physiologicalReaction>
</comment>
<evidence type="ECO:0000256" key="3">
    <source>
        <dbReference type="ARBA" id="ARBA00015173"/>
    </source>
</evidence>
<evidence type="ECO:0000256" key="16">
    <source>
        <dbReference type="ARBA" id="ARBA00093598"/>
    </source>
</evidence>
<gene>
    <name evidence="18" type="ORF">CEUTPL_LOCUS7892</name>
</gene>
<dbReference type="Gene3D" id="3.30.1780.10">
    <property type="entry name" value="ornithine cyclodeaminase, domain 1"/>
    <property type="match status" value="1"/>
</dbReference>
<reference evidence="18" key="1">
    <citation type="submission" date="2022-01" db="EMBL/GenBank/DDBJ databases">
        <authorList>
            <person name="King R."/>
        </authorList>
    </citation>
    <scope>NUCLEOTIDE SEQUENCE</scope>
</reference>